<sequence length="170" mass="19105">MCALAASKWIISFDWIDKIMQTKEIVNEAYYEALDSTGEPGPRRSRIAKQKLFDGITFYCMPPFGVLDVETLKNMLMASGGRVVADIRHVRISEDTTQPALLLAEPESTQEDRFIFLAMEQSIVPVNYEWVLNCLGGYSLISVQEHLLCPSSLLPAATAKWPEVLFSQDD</sequence>
<keyword evidence="3" id="KW-0227">DNA damage</keyword>
<evidence type="ECO:0000313" key="7">
    <source>
        <dbReference type="EMBL" id="KAH9631204.1"/>
    </source>
</evidence>
<dbReference type="GO" id="GO:0045944">
    <property type="term" value="P:positive regulation of transcription by RNA polymerase II"/>
    <property type="evidence" value="ECO:0007669"/>
    <property type="project" value="TreeGrafter"/>
</dbReference>
<keyword evidence="4" id="KW-0234">DNA repair</keyword>
<evidence type="ECO:0000313" key="8">
    <source>
        <dbReference type="Proteomes" id="UP000814243"/>
    </source>
</evidence>
<protein>
    <recommendedName>
        <fullName evidence="6">BRCT domain-containing protein</fullName>
    </recommendedName>
</protein>
<evidence type="ECO:0000256" key="5">
    <source>
        <dbReference type="ARBA" id="ARBA00023242"/>
    </source>
</evidence>
<dbReference type="InterPro" id="IPR031099">
    <property type="entry name" value="BRCA1-associated"/>
</dbReference>
<accession>A0A922SBG3</accession>
<dbReference type="GO" id="GO:0070531">
    <property type="term" value="C:BRCA1-A complex"/>
    <property type="evidence" value="ECO:0007669"/>
    <property type="project" value="TreeGrafter"/>
</dbReference>
<dbReference type="GO" id="GO:0004842">
    <property type="term" value="F:ubiquitin-protein transferase activity"/>
    <property type="evidence" value="ECO:0007669"/>
    <property type="project" value="TreeGrafter"/>
</dbReference>
<dbReference type="EMBL" id="JACEFF010000772">
    <property type="protein sequence ID" value="KAH9631204.1"/>
    <property type="molecule type" value="Genomic_DNA"/>
</dbReference>
<dbReference type="PROSITE" id="PS50172">
    <property type="entry name" value="BRCT"/>
    <property type="match status" value="1"/>
</dbReference>
<dbReference type="Proteomes" id="UP000814243">
    <property type="component" value="Unassembled WGS sequence"/>
</dbReference>
<evidence type="ECO:0000256" key="1">
    <source>
        <dbReference type="ARBA" id="ARBA00004123"/>
    </source>
</evidence>
<evidence type="ECO:0000256" key="4">
    <source>
        <dbReference type="ARBA" id="ARBA00023204"/>
    </source>
</evidence>
<keyword evidence="5" id="KW-0539">Nucleus</keyword>
<dbReference type="Pfam" id="PF16589">
    <property type="entry name" value="BRCT_2"/>
    <property type="match status" value="1"/>
</dbReference>
<keyword evidence="2" id="KW-0677">Repeat</keyword>
<comment type="caution">
    <text evidence="7">The sequence shown here is derived from an EMBL/GenBank/DDBJ whole genome shotgun (WGS) entry which is preliminary data.</text>
</comment>
<evidence type="ECO:0000256" key="3">
    <source>
        <dbReference type="ARBA" id="ARBA00022763"/>
    </source>
</evidence>
<dbReference type="InterPro" id="IPR036420">
    <property type="entry name" value="BRCT_dom_sf"/>
</dbReference>
<dbReference type="Gene3D" id="3.40.50.10190">
    <property type="entry name" value="BRCT domain"/>
    <property type="match status" value="2"/>
</dbReference>
<evidence type="ECO:0000259" key="6">
    <source>
        <dbReference type="PROSITE" id="PS50172"/>
    </source>
</evidence>
<evidence type="ECO:0000256" key="2">
    <source>
        <dbReference type="ARBA" id="ARBA00022737"/>
    </source>
</evidence>
<dbReference type="PANTHER" id="PTHR13763:SF0">
    <property type="entry name" value="BREAST CANCER TYPE 1 SUSCEPTIBILITY PROTEIN"/>
    <property type="match status" value="1"/>
</dbReference>
<feature type="domain" description="BRCT" evidence="6">
    <location>
        <begin position="48"/>
        <end position="148"/>
    </location>
</feature>
<proteinExistence type="predicted"/>
<dbReference type="GO" id="GO:0000724">
    <property type="term" value="P:double-strand break repair via homologous recombination"/>
    <property type="evidence" value="ECO:0007669"/>
    <property type="project" value="TreeGrafter"/>
</dbReference>
<dbReference type="AlphaFoldDB" id="A0A922SBG3"/>
<gene>
    <name evidence="7" type="ORF">HF086_005975</name>
</gene>
<dbReference type="SUPFAM" id="SSF52113">
    <property type="entry name" value="BRCT domain"/>
    <property type="match status" value="1"/>
</dbReference>
<name>A0A922SBG3_SPOEX</name>
<organism evidence="7 8">
    <name type="scientific">Spodoptera exigua</name>
    <name type="common">Beet armyworm</name>
    <name type="synonym">Noctua fulgens</name>
    <dbReference type="NCBI Taxonomy" id="7107"/>
    <lineage>
        <taxon>Eukaryota</taxon>
        <taxon>Metazoa</taxon>
        <taxon>Ecdysozoa</taxon>
        <taxon>Arthropoda</taxon>
        <taxon>Hexapoda</taxon>
        <taxon>Insecta</taxon>
        <taxon>Pterygota</taxon>
        <taxon>Neoptera</taxon>
        <taxon>Endopterygota</taxon>
        <taxon>Lepidoptera</taxon>
        <taxon>Glossata</taxon>
        <taxon>Ditrysia</taxon>
        <taxon>Noctuoidea</taxon>
        <taxon>Noctuidae</taxon>
        <taxon>Amphipyrinae</taxon>
        <taxon>Spodoptera</taxon>
    </lineage>
</organism>
<dbReference type="GO" id="GO:0031436">
    <property type="term" value="C:BRCA1-BARD1 complex"/>
    <property type="evidence" value="ECO:0007669"/>
    <property type="project" value="TreeGrafter"/>
</dbReference>
<reference evidence="7" key="1">
    <citation type="journal article" date="2021" name="G3 (Bethesda)">
        <title>Genome and transcriptome analysis of the beet armyworm Spodoptera exigua reveals targets for pest control. .</title>
        <authorList>
            <person name="Simon S."/>
            <person name="Breeschoten T."/>
            <person name="Jansen H.J."/>
            <person name="Dirks R.P."/>
            <person name="Schranz M.E."/>
            <person name="Ros V.I.D."/>
        </authorList>
    </citation>
    <scope>NUCLEOTIDE SEQUENCE</scope>
    <source>
        <strain evidence="7">TB_SE_WUR_2020</strain>
    </source>
</reference>
<dbReference type="PANTHER" id="PTHR13763">
    <property type="entry name" value="BREAST CANCER TYPE 1 SUSCEPTIBILITY PROTEIN BRCA1"/>
    <property type="match status" value="1"/>
</dbReference>
<dbReference type="InterPro" id="IPR001357">
    <property type="entry name" value="BRCT_dom"/>
</dbReference>
<comment type="subcellular location">
    <subcellularLocation>
        <location evidence="1">Nucleus</location>
    </subcellularLocation>
</comment>